<gene>
    <name evidence="1" type="ORF">ACFOGP_05760</name>
</gene>
<dbReference type="RefSeq" id="WP_275634135.1">
    <property type="nucleotide sequence ID" value="NZ_JARGYD010000007.1"/>
</dbReference>
<evidence type="ECO:0000313" key="2">
    <source>
        <dbReference type="Proteomes" id="UP001595632"/>
    </source>
</evidence>
<dbReference type="EMBL" id="JBHRTB010000010">
    <property type="protein sequence ID" value="MFC3142204.1"/>
    <property type="molecule type" value="Genomic_DNA"/>
</dbReference>
<comment type="caution">
    <text evidence="1">The sequence shown here is derived from an EMBL/GenBank/DDBJ whole genome shotgun (WGS) entry which is preliminary data.</text>
</comment>
<sequence>MDLHVTSLRGGGACPSQYWGQTHDGREVYIRYRGGFLSVDVAEEPGEEVLYDGGFLDIELGPPLDGELSVRQLIALTGLKVDELDGFQVSAEREAERDLSGATTFWSAIGISATNEGAEQFLSVLWREFPDCQLFENIWSQPRGRKKRPLWPGETPKEAILEIMLGAGCPKISLHYSRFKYDFPGYGSPEDNSRFSQEARREVETVGSIGCEVKYDSLRISSEFRTDDTLARTWLERLDQKLDACFPEIEYSPHDLATGEITAGEAIKTQDDPEITKWVQVASNRFRYIRRAARDLPLIGYR</sequence>
<organism evidence="1 2">
    <name type="scientific">Psychromarinibacter halotolerans</name>
    <dbReference type="NCBI Taxonomy" id="1775175"/>
    <lineage>
        <taxon>Bacteria</taxon>
        <taxon>Pseudomonadati</taxon>
        <taxon>Pseudomonadota</taxon>
        <taxon>Alphaproteobacteria</taxon>
        <taxon>Rhodobacterales</taxon>
        <taxon>Paracoccaceae</taxon>
        <taxon>Psychromarinibacter</taxon>
    </lineage>
</organism>
<dbReference type="Proteomes" id="UP001595632">
    <property type="component" value="Unassembled WGS sequence"/>
</dbReference>
<name>A0ABV7GKU9_9RHOB</name>
<keyword evidence="2" id="KW-1185">Reference proteome</keyword>
<accession>A0ABV7GKU9</accession>
<proteinExistence type="predicted"/>
<reference evidence="2" key="1">
    <citation type="journal article" date="2019" name="Int. J. Syst. Evol. Microbiol.">
        <title>The Global Catalogue of Microorganisms (GCM) 10K type strain sequencing project: providing services to taxonomists for standard genome sequencing and annotation.</title>
        <authorList>
            <consortium name="The Broad Institute Genomics Platform"/>
            <consortium name="The Broad Institute Genome Sequencing Center for Infectious Disease"/>
            <person name="Wu L."/>
            <person name="Ma J."/>
        </authorList>
    </citation>
    <scope>NUCLEOTIDE SEQUENCE [LARGE SCALE GENOMIC DNA]</scope>
    <source>
        <strain evidence="2">KCTC 52366</strain>
    </source>
</reference>
<protein>
    <submittedName>
        <fullName evidence="1">Uncharacterized protein</fullName>
    </submittedName>
</protein>
<evidence type="ECO:0000313" key="1">
    <source>
        <dbReference type="EMBL" id="MFC3142204.1"/>
    </source>
</evidence>